<evidence type="ECO:0000256" key="2">
    <source>
        <dbReference type="ARBA" id="ARBA00004613"/>
    </source>
</evidence>
<name>A0AA89BJT4_PINIB</name>
<dbReference type="InterPro" id="IPR018338">
    <property type="entry name" value="Carbonic_anhydrase_a-class_CS"/>
</dbReference>
<protein>
    <recommendedName>
        <fullName evidence="4 11">Carbonic anhydrase</fullName>
        <ecNumber evidence="4 11">4.2.1.1</ecNumber>
    </recommendedName>
</protein>
<evidence type="ECO:0000256" key="6">
    <source>
        <dbReference type="ARBA" id="ARBA00022723"/>
    </source>
</evidence>
<keyword evidence="5" id="KW-0964">Secreted</keyword>
<evidence type="ECO:0000256" key="11">
    <source>
        <dbReference type="RuleBase" id="RU367011"/>
    </source>
</evidence>
<evidence type="ECO:0000256" key="5">
    <source>
        <dbReference type="ARBA" id="ARBA00022525"/>
    </source>
</evidence>
<keyword evidence="8" id="KW-0325">Glycoprotein</keyword>
<evidence type="ECO:0000256" key="10">
    <source>
        <dbReference type="ARBA" id="ARBA00048348"/>
    </source>
</evidence>
<keyword evidence="7 11" id="KW-0862">Zinc</keyword>
<dbReference type="PANTHER" id="PTHR18952:SF265">
    <property type="entry name" value="CARBONIC ANHYDRASE"/>
    <property type="match status" value="1"/>
</dbReference>
<dbReference type="EC" id="4.2.1.1" evidence="4 11"/>
<keyword evidence="12" id="KW-0472">Membrane</keyword>
<evidence type="ECO:0000256" key="3">
    <source>
        <dbReference type="ARBA" id="ARBA00010718"/>
    </source>
</evidence>
<evidence type="ECO:0000256" key="9">
    <source>
        <dbReference type="ARBA" id="ARBA00023239"/>
    </source>
</evidence>
<evidence type="ECO:0000256" key="4">
    <source>
        <dbReference type="ARBA" id="ARBA00012925"/>
    </source>
</evidence>
<feature type="transmembrane region" description="Helical" evidence="12">
    <location>
        <begin position="263"/>
        <end position="281"/>
    </location>
</feature>
<keyword evidence="15" id="KW-1185">Reference proteome</keyword>
<dbReference type="PANTHER" id="PTHR18952">
    <property type="entry name" value="CARBONIC ANHYDRASE"/>
    <property type="match status" value="1"/>
</dbReference>
<dbReference type="Proteomes" id="UP001186944">
    <property type="component" value="Unassembled WGS sequence"/>
</dbReference>
<dbReference type="FunFam" id="3.10.200.10:FF:000003">
    <property type="entry name" value="Carbonic anhydrase 12"/>
    <property type="match status" value="1"/>
</dbReference>
<evidence type="ECO:0000259" key="13">
    <source>
        <dbReference type="PROSITE" id="PS51144"/>
    </source>
</evidence>
<dbReference type="AlphaFoldDB" id="A0AA89BJT4"/>
<dbReference type="GO" id="GO:0005886">
    <property type="term" value="C:plasma membrane"/>
    <property type="evidence" value="ECO:0007669"/>
    <property type="project" value="TreeGrafter"/>
</dbReference>
<evidence type="ECO:0000256" key="7">
    <source>
        <dbReference type="ARBA" id="ARBA00022833"/>
    </source>
</evidence>
<keyword evidence="9 11" id="KW-0456">Lyase</keyword>
<dbReference type="GO" id="GO:0005576">
    <property type="term" value="C:extracellular region"/>
    <property type="evidence" value="ECO:0007669"/>
    <property type="project" value="UniProtKB-SubCell"/>
</dbReference>
<dbReference type="GO" id="GO:0008270">
    <property type="term" value="F:zinc ion binding"/>
    <property type="evidence" value="ECO:0007669"/>
    <property type="project" value="UniProtKB-UniRule"/>
</dbReference>
<dbReference type="InterPro" id="IPR023561">
    <property type="entry name" value="Carbonic_anhydrase_a-class"/>
</dbReference>
<comment type="function">
    <text evidence="1 11">Reversible hydration of carbon dioxide.</text>
</comment>
<comment type="subcellular location">
    <subcellularLocation>
        <location evidence="2">Secreted</location>
    </subcellularLocation>
</comment>
<dbReference type="Pfam" id="PF00194">
    <property type="entry name" value="Carb_anhydrase"/>
    <property type="match status" value="1"/>
</dbReference>
<comment type="similarity">
    <text evidence="3 11">Belongs to the alpha-carbonic anhydrase family.</text>
</comment>
<accession>A0AA89BJT4</accession>
<dbReference type="SUPFAM" id="SSF51069">
    <property type="entry name" value="Carbonic anhydrase"/>
    <property type="match status" value="1"/>
</dbReference>
<dbReference type="InterPro" id="IPR036398">
    <property type="entry name" value="CA_dom_sf"/>
</dbReference>
<dbReference type="GO" id="GO:0004089">
    <property type="term" value="F:carbonate dehydratase activity"/>
    <property type="evidence" value="ECO:0007669"/>
    <property type="project" value="UniProtKB-UniRule"/>
</dbReference>
<evidence type="ECO:0000313" key="14">
    <source>
        <dbReference type="EMBL" id="KAK3083677.1"/>
    </source>
</evidence>
<evidence type="ECO:0000256" key="8">
    <source>
        <dbReference type="ARBA" id="ARBA00023180"/>
    </source>
</evidence>
<dbReference type="InterPro" id="IPR001148">
    <property type="entry name" value="CA_dom"/>
</dbReference>
<dbReference type="PROSITE" id="PS00162">
    <property type="entry name" value="ALPHA_CA_1"/>
    <property type="match status" value="1"/>
</dbReference>
<comment type="cofactor">
    <cofactor evidence="11">
        <name>Zn(2+)</name>
        <dbReference type="ChEBI" id="CHEBI:29105"/>
    </cofactor>
</comment>
<comment type="catalytic activity">
    <reaction evidence="10 11">
        <text>hydrogencarbonate + H(+) = CO2 + H2O</text>
        <dbReference type="Rhea" id="RHEA:10748"/>
        <dbReference type="ChEBI" id="CHEBI:15377"/>
        <dbReference type="ChEBI" id="CHEBI:15378"/>
        <dbReference type="ChEBI" id="CHEBI:16526"/>
        <dbReference type="ChEBI" id="CHEBI:17544"/>
        <dbReference type="EC" id="4.2.1.1"/>
    </reaction>
</comment>
<gene>
    <name evidence="14" type="ORF">FSP39_001336</name>
</gene>
<dbReference type="Gene3D" id="3.10.200.10">
    <property type="entry name" value="Alpha carbonic anhydrase"/>
    <property type="match status" value="1"/>
</dbReference>
<dbReference type="SMART" id="SM01057">
    <property type="entry name" value="Carb_anhydrase"/>
    <property type="match status" value="1"/>
</dbReference>
<comment type="caution">
    <text evidence="14">The sequence shown here is derived from an EMBL/GenBank/DDBJ whole genome shotgun (WGS) entry which is preliminary data.</text>
</comment>
<dbReference type="PROSITE" id="PS51144">
    <property type="entry name" value="ALPHA_CA_2"/>
    <property type="match status" value="1"/>
</dbReference>
<keyword evidence="12" id="KW-1133">Transmembrane helix</keyword>
<reference evidence="14" key="1">
    <citation type="submission" date="2019-08" db="EMBL/GenBank/DDBJ databases">
        <title>The improved chromosome-level genome for the pearl oyster Pinctada fucata martensii using PacBio sequencing and Hi-C.</title>
        <authorList>
            <person name="Zheng Z."/>
        </authorList>
    </citation>
    <scope>NUCLEOTIDE SEQUENCE</scope>
    <source>
        <strain evidence="14">ZZ-2019</strain>
        <tissue evidence="14">Adductor muscle</tissue>
    </source>
</reference>
<evidence type="ECO:0000256" key="12">
    <source>
        <dbReference type="SAM" id="Phobius"/>
    </source>
</evidence>
<keyword evidence="12" id="KW-0812">Transmembrane</keyword>
<proteinExistence type="inferred from homology"/>
<organism evidence="14 15">
    <name type="scientific">Pinctada imbricata</name>
    <name type="common">Atlantic pearl-oyster</name>
    <name type="synonym">Pinctada martensii</name>
    <dbReference type="NCBI Taxonomy" id="66713"/>
    <lineage>
        <taxon>Eukaryota</taxon>
        <taxon>Metazoa</taxon>
        <taxon>Spiralia</taxon>
        <taxon>Lophotrochozoa</taxon>
        <taxon>Mollusca</taxon>
        <taxon>Bivalvia</taxon>
        <taxon>Autobranchia</taxon>
        <taxon>Pteriomorphia</taxon>
        <taxon>Pterioida</taxon>
        <taxon>Pterioidea</taxon>
        <taxon>Pteriidae</taxon>
        <taxon>Pinctada</taxon>
    </lineage>
</organism>
<evidence type="ECO:0000313" key="15">
    <source>
        <dbReference type="Proteomes" id="UP001186944"/>
    </source>
</evidence>
<keyword evidence="6 11" id="KW-0479">Metal-binding</keyword>
<evidence type="ECO:0000256" key="1">
    <source>
        <dbReference type="ARBA" id="ARBA00002904"/>
    </source>
</evidence>
<dbReference type="EMBL" id="VSWD01000013">
    <property type="protein sequence ID" value="KAK3083677.1"/>
    <property type="molecule type" value="Genomic_DNA"/>
</dbReference>
<feature type="domain" description="Alpha-carbonic anhydrase" evidence="13">
    <location>
        <begin position="1"/>
        <end position="249"/>
    </location>
</feature>
<sequence>MWYVDFPVCAGRMQSPVSIDTAKVILDEELTMFNLRGYDNVNRVNMTLQNNGHTVQVDLMGNDMNVSGGGVGDTFRAKQFHFHWGSEDRRGSEHDINGVHYPMEMHVVHYNARYQTFQNAVNKSDGLLVLGFLFEVGNHNHHFDQIIHHFYQIAHKDDHVNLPTFPLRSLFPDDMSVYYRYRGSLTTPPCFESVLWTIFKTTIKISEDQLMKFRHNVYRNYANETIDRDISDDFRPAQALNDRFIYASHSSAIYRSASCKTTHNVVVLTLVIYLTLLINVFQ</sequence>